<comment type="function">
    <text evidence="16">NQR complex catalyzes the reduction of ubiquinone-1 to ubiquinol by two successive reactions, coupled with the transport of Na(+) ions from the cytoplasm to the periplasm. NqrA to NqrE are probably involved in the second step, the conversion of ubisemiquinone to ubiquinol.</text>
</comment>
<dbReference type="GO" id="GO:0016655">
    <property type="term" value="F:oxidoreductase activity, acting on NAD(P)H, quinone or similar compound as acceptor"/>
    <property type="evidence" value="ECO:0007669"/>
    <property type="project" value="UniProtKB-UniRule"/>
</dbReference>
<dbReference type="GO" id="GO:0006814">
    <property type="term" value="P:sodium ion transport"/>
    <property type="evidence" value="ECO:0007669"/>
    <property type="project" value="UniProtKB-UniRule"/>
</dbReference>
<dbReference type="SMART" id="SM00900">
    <property type="entry name" value="FMN_bind"/>
    <property type="match status" value="1"/>
</dbReference>
<reference evidence="20" key="1">
    <citation type="submission" date="2015-09" db="EMBL/GenBank/DDBJ databases">
        <authorList>
            <person name="Rodrigo-Torres L."/>
            <person name="Arahal D.R."/>
        </authorList>
    </citation>
    <scope>NUCLEOTIDE SEQUENCE [LARGE SCALE GENOMIC DNA]</scope>
    <source>
        <strain evidence="20">CECT 5091</strain>
    </source>
</reference>
<evidence type="ECO:0000256" key="17">
    <source>
        <dbReference type="PIRNR" id="PIRNR009437"/>
    </source>
</evidence>
<evidence type="ECO:0000256" key="3">
    <source>
        <dbReference type="ARBA" id="ARBA00022519"/>
    </source>
</evidence>
<keyword evidence="11 16" id="KW-0915">Sodium</keyword>
<evidence type="ECO:0000256" key="15">
    <source>
        <dbReference type="ARBA" id="ARBA00023201"/>
    </source>
</evidence>
<keyword evidence="10 16" id="KW-0520">NAD</keyword>
<dbReference type="STRING" id="1715692.RUE5091_00074"/>
<evidence type="ECO:0000256" key="10">
    <source>
        <dbReference type="ARBA" id="ARBA00023027"/>
    </source>
</evidence>
<dbReference type="AlphaFoldDB" id="A0A0P1IBX5"/>
<sequence>MNLDALRSLGVLAGVALVCSILVSVSTTTLRPIQERNEALQRYRNVVSLTGLVDAEADDDTIFEVVAQLDARVVDLGTGEFAADIDPASVDARLAVNDPDSSTAIPAAEDIARLGRRANHEVVYLVWQDQDLSRIIFPIEGQGMWSTIYGFLALESDLNTIAAVSFYEQAETAGLGDQIEDAEWQAQWQGRKMYDDEGNVQFRVSGGIVSPSSATAAYEVDGLTGATITGNGVTNLVHYWFSPHGYGAFLSKISGEPPKR</sequence>
<keyword evidence="12 16" id="KW-0406">Ion transport</keyword>
<feature type="modified residue" description="FMN phosphoryl threonine" evidence="16">
    <location>
        <position position="227"/>
    </location>
</feature>
<keyword evidence="13 16" id="KW-0830">Ubiquinone</keyword>
<evidence type="ECO:0000313" key="19">
    <source>
        <dbReference type="EMBL" id="CUJ83136.1"/>
    </source>
</evidence>
<evidence type="ECO:0000256" key="13">
    <source>
        <dbReference type="ARBA" id="ARBA00023075"/>
    </source>
</evidence>
<evidence type="ECO:0000256" key="11">
    <source>
        <dbReference type="ARBA" id="ARBA00023053"/>
    </source>
</evidence>
<evidence type="ECO:0000256" key="9">
    <source>
        <dbReference type="ARBA" id="ARBA00022989"/>
    </source>
</evidence>
<evidence type="ECO:0000256" key="4">
    <source>
        <dbReference type="ARBA" id="ARBA00022553"/>
    </source>
</evidence>
<keyword evidence="3" id="KW-0997">Cell inner membrane</keyword>
<dbReference type="PIRSF" id="PIRSF009437">
    <property type="entry name" value="NQR-1_subunit_C"/>
    <property type="match status" value="1"/>
</dbReference>
<dbReference type="PANTHER" id="PTHR37838:SF1">
    <property type="entry name" value="NA(+)-TRANSLOCATING NADH-QUINONE REDUCTASE SUBUNIT C"/>
    <property type="match status" value="1"/>
</dbReference>
<evidence type="ECO:0000256" key="1">
    <source>
        <dbReference type="ARBA" id="ARBA00022448"/>
    </source>
</evidence>
<dbReference type="NCBIfam" id="TIGR01938">
    <property type="entry name" value="nqrC"/>
    <property type="match status" value="1"/>
</dbReference>
<keyword evidence="20" id="KW-1185">Reference proteome</keyword>
<dbReference type="OrthoDB" id="9786835at2"/>
<keyword evidence="19" id="KW-0560">Oxidoreductase</keyword>
<keyword evidence="7 16" id="KW-0812">Transmembrane</keyword>
<keyword evidence="1 16" id="KW-0813">Transport</keyword>
<dbReference type="Pfam" id="PF04205">
    <property type="entry name" value="FMN_bind"/>
    <property type="match status" value="1"/>
</dbReference>
<name>A0A0P1IBX5_9RHOB</name>
<comment type="catalytic activity">
    <reaction evidence="16 17">
        <text>a ubiquinone + n Na(+)(in) + NADH + H(+) = a ubiquinol + n Na(+)(out) + NAD(+)</text>
        <dbReference type="Rhea" id="RHEA:47748"/>
        <dbReference type="Rhea" id="RHEA-COMP:9565"/>
        <dbReference type="Rhea" id="RHEA-COMP:9566"/>
        <dbReference type="ChEBI" id="CHEBI:15378"/>
        <dbReference type="ChEBI" id="CHEBI:16389"/>
        <dbReference type="ChEBI" id="CHEBI:17976"/>
        <dbReference type="ChEBI" id="CHEBI:29101"/>
        <dbReference type="ChEBI" id="CHEBI:57540"/>
        <dbReference type="ChEBI" id="CHEBI:57945"/>
        <dbReference type="EC" id="7.2.1.1"/>
    </reaction>
</comment>
<evidence type="ECO:0000259" key="18">
    <source>
        <dbReference type="SMART" id="SM00900"/>
    </source>
</evidence>
<protein>
    <recommendedName>
        <fullName evidence="16 17">Na(+)-translocating NADH-quinone reductase subunit C</fullName>
        <shortName evidence="16 17">Na(+)-NQR subunit C</shortName>
        <shortName evidence="16 17">Na(+)-translocating NQR subunit C</shortName>
        <ecNumber evidence="16 17">7.2.1.1</ecNumber>
    </recommendedName>
    <alternativeName>
        <fullName evidence="16 17">NQR complex subunit C</fullName>
    </alternativeName>
    <alternativeName>
        <fullName evidence="16 17">NQR-1 subunit C</fullName>
    </alternativeName>
</protein>
<keyword evidence="2 16" id="KW-1003">Cell membrane</keyword>
<evidence type="ECO:0000256" key="7">
    <source>
        <dbReference type="ARBA" id="ARBA00022692"/>
    </source>
</evidence>
<keyword evidence="6 16" id="KW-0288">FMN</keyword>
<evidence type="ECO:0000256" key="2">
    <source>
        <dbReference type="ARBA" id="ARBA00022475"/>
    </source>
</evidence>
<comment type="cofactor">
    <cofactor evidence="16 17">
        <name>FMN</name>
        <dbReference type="ChEBI" id="CHEBI:58210"/>
    </cofactor>
</comment>
<organism evidence="19 20">
    <name type="scientific">Ruegeria denitrificans</name>
    <dbReference type="NCBI Taxonomy" id="1715692"/>
    <lineage>
        <taxon>Bacteria</taxon>
        <taxon>Pseudomonadati</taxon>
        <taxon>Pseudomonadota</taxon>
        <taxon>Alphaproteobacteria</taxon>
        <taxon>Rhodobacterales</taxon>
        <taxon>Roseobacteraceae</taxon>
        <taxon>Ruegeria</taxon>
    </lineage>
</organism>
<dbReference type="Proteomes" id="UP000051260">
    <property type="component" value="Unassembled WGS sequence"/>
</dbReference>
<evidence type="ECO:0000256" key="8">
    <source>
        <dbReference type="ARBA" id="ARBA00022967"/>
    </source>
</evidence>
<proteinExistence type="inferred from homology"/>
<keyword evidence="5 16" id="KW-0285">Flavoprotein</keyword>
<dbReference type="InterPro" id="IPR010204">
    <property type="entry name" value="NqrC"/>
</dbReference>
<evidence type="ECO:0000256" key="6">
    <source>
        <dbReference type="ARBA" id="ARBA00022643"/>
    </source>
</evidence>
<dbReference type="GO" id="GO:0010181">
    <property type="term" value="F:FMN binding"/>
    <property type="evidence" value="ECO:0007669"/>
    <property type="project" value="UniProtKB-UniRule"/>
</dbReference>
<keyword evidence="4 16" id="KW-0597">Phosphoprotein</keyword>
<comment type="caution">
    <text evidence="16">Lacks conserved residue(s) required for the propagation of feature annotation.</text>
</comment>
<comment type="subunit">
    <text evidence="16 17">Composed of six subunits; NqrA, NqrB, NqrC, NqrD, NqrE and NqrF.</text>
</comment>
<keyword evidence="15 16" id="KW-0739">Sodium transport</keyword>
<dbReference type="EC" id="7.2.1.1" evidence="16 17"/>
<dbReference type="RefSeq" id="WP_058279906.1">
    <property type="nucleotide sequence ID" value="NZ_CYUD01000001.1"/>
</dbReference>
<dbReference type="PANTHER" id="PTHR37838">
    <property type="entry name" value="NA(+)-TRANSLOCATING NADH-QUINONE REDUCTASE SUBUNIT C"/>
    <property type="match status" value="1"/>
</dbReference>
<dbReference type="GO" id="GO:0005886">
    <property type="term" value="C:plasma membrane"/>
    <property type="evidence" value="ECO:0007669"/>
    <property type="project" value="UniProtKB-SubCell"/>
</dbReference>
<dbReference type="InterPro" id="IPR007329">
    <property type="entry name" value="FMN-bd"/>
</dbReference>
<keyword evidence="8 16" id="KW-1278">Translocase</keyword>
<keyword evidence="9 16" id="KW-1133">Transmembrane helix</keyword>
<dbReference type="EMBL" id="CYUD01000001">
    <property type="protein sequence ID" value="CUJ83136.1"/>
    <property type="molecule type" value="Genomic_DNA"/>
</dbReference>
<gene>
    <name evidence="19" type="primary">nqrC_1</name>
    <name evidence="16" type="synonym">nqrC</name>
    <name evidence="19" type="ORF">RUE5091_00074</name>
</gene>
<evidence type="ECO:0000256" key="16">
    <source>
        <dbReference type="HAMAP-Rule" id="MF_00427"/>
    </source>
</evidence>
<comment type="similarity">
    <text evidence="16 17">Belongs to the NqrC family.</text>
</comment>
<evidence type="ECO:0000256" key="14">
    <source>
        <dbReference type="ARBA" id="ARBA00023136"/>
    </source>
</evidence>
<evidence type="ECO:0000313" key="20">
    <source>
        <dbReference type="Proteomes" id="UP000051260"/>
    </source>
</evidence>
<accession>A0A0P1IBX5</accession>
<dbReference type="NCBIfam" id="NF003749">
    <property type="entry name" value="PRK05346.1-5"/>
    <property type="match status" value="1"/>
</dbReference>
<feature type="domain" description="FMN-binding" evidence="18">
    <location>
        <begin position="143"/>
        <end position="244"/>
    </location>
</feature>
<evidence type="ECO:0000256" key="12">
    <source>
        <dbReference type="ARBA" id="ARBA00023065"/>
    </source>
</evidence>
<dbReference type="HAMAP" id="MF_00427">
    <property type="entry name" value="NqrC"/>
    <property type="match status" value="1"/>
</dbReference>
<keyword evidence="14 16" id="KW-0472">Membrane</keyword>
<evidence type="ECO:0000256" key="5">
    <source>
        <dbReference type="ARBA" id="ARBA00022630"/>
    </source>
</evidence>
<comment type="subcellular location">
    <subcellularLocation>
        <location evidence="16">Cell membrane</location>
        <topology evidence="16">Single-pass membrane protein</topology>
    </subcellularLocation>
</comment>